<evidence type="ECO:0000256" key="1">
    <source>
        <dbReference type="SAM" id="MobiDB-lite"/>
    </source>
</evidence>
<dbReference type="KEGG" id="brp:103835106"/>
<dbReference type="EMBL" id="LS974624">
    <property type="protein sequence ID" value="CAG7898931.1"/>
    <property type="molecule type" value="Genomic_DNA"/>
</dbReference>
<reference evidence="5" key="5">
    <citation type="submission" date="2023-03" db="UniProtKB">
        <authorList>
            <consortium name="EnsemblPlants"/>
        </authorList>
    </citation>
    <scope>IDENTIFICATION</scope>
    <source>
        <strain evidence="5">cv. Chiifu-401-42</strain>
    </source>
</reference>
<reference evidence="3 7" key="3">
    <citation type="submission" date="2018-06" db="EMBL/GenBank/DDBJ databases">
        <title>WGS assembly of Brassica rapa FPsc.</title>
        <authorList>
            <person name="Bowman J."/>
            <person name="Kohchi T."/>
            <person name="Yamato K."/>
            <person name="Jenkins J."/>
            <person name="Shu S."/>
            <person name="Ishizaki K."/>
            <person name="Yamaoka S."/>
            <person name="Nishihama R."/>
            <person name="Nakamura Y."/>
            <person name="Berger F."/>
            <person name="Adam C."/>
            <person name="Aki S."/>
            <person name="Althoff F."/>
            <person name="Araki T."/>
            <person name="Arteaga-Vazquez M."/>
            <person name="Balasubrmanian S."/>
            <person name="Bauer D."/>
            <person name="Boehm C."/>
            <person name="Briginshaw L."/>
            <person name="Caballero-Perez J."/>
            <person name="Catarino B."/>
            <person name="Chen F."/>
            <person name="Chiyoda S."/>
            <person name="Chovatia M."/>
            <person name="Davies K."/>
            <person name="Delmans M."/>
            <person name="Demura T."/>
            <person name="Dierschke T."/>
            <person name="Dolan L."/>
            <person name="Dorantes-Acosta A."/>
            <person name="Eklund D."/>
            <person name="Florent S."/>
            <person name="Flores-Sandoval E."/>
            <person name="Fujiyama A."/>
            <person name="Fukuzawa H."/>
            <person name="Galik B."/>
            <person name="Grimanelli D."/>
            <person name="Grimwood J."/>
            <person name="Grossniklaus U."/>
            <person name="Hamada T."/>
            <person name="Haseloff J."/>
            <person name="Hetherington A."/>
            <person name="Higo A."/>
            <person name="Hirakawa Y."/>
            <person name="Hundley H."/>
            <person name="Ikeda Y."/>
            <person name="Inoue K."/>
            <person name="Inoue S."/>
            <person name="Ishida S."/>
            <person name="Jia Q."/>
            <person name="Kakita M."/>
            <person name="Kanazawa T."/>
            <person name="Kawai Y."/>
            <person name="Kawashima T."/>
            <person name="Kennedy M."/>
            <person name="Kinose K."/>
            <person name="Kinoshita T."/>
            <person name="Kohara Y."/>
            <person name="Koide E."/>
            <person name="Komatsu K."/>
            <person name="Kopischke S."/>
            <person name="Kubo M."/>
            <person name="Kyozuka J."/>
            <person name="Lagercrantz U."/>
            <person name="Lin S."/>
            <person name="Lindquist E."/>
            <person name="Lipzen A."/>
            <person name="Lu C."/>
            <person name="Luna E."/>
            <person name="Martienssen R."/>
            <person name="Minamino N."/>
            <person name="Mizutani M."/>
            <person name="Mizutani M."/>
            <person name="Mochizuki N."/>
            <person name="Monte I."/>
            <person name="Mosher R."/>
            <person name="Nagasaki H."/>
            <person name="Nakagami H."/>
            <person name="Naramoto S."/>
            <person name="Nishitani K."/>
            <person name="Ohtani M."/>
            <person name="Okamoto T."/>
            <person name="Okumura M."/>
            <person name="Phillips J."/>
            <person name="Pollak B."/>
            <person name="Reinders A."/>
            <person name="Roevekamp M."/>
            <person name="Sano R."/>
            <person name="Sawa S."/>
            <person name="Schmid M."/>
            <person name="Shirakawa M."/>
            <person name="Solano R."/>
            <person name="Spunde A."/>
            <person name="Suetsugu N."/>
            <person name="Sugano S."/>
            <person name="Sugiyama A."/>
            <person name="Sun R."/>
            <person name="Suzuki Y."/>
            <person name="Takenaka M."/>
            <person name="Takezawa D."/>
            <person name="Tomogane H."/>
            <person name="Tsuzuki M."/>
            <person name="Ueda T."/>
            <person name="Umeda M."/>
            <person name="Ward J."/>
            <person name="Watanabe Y."/>
            <person name="Yazaki K."/>
            <person name="Yokoyama R."/>
            <person name="Yoshitake Y."/>
            <person name="Yotsui I."/>
            <person name="Zachgo S."/>
            <person name="Schmutz J."/>
        </authorList>
    </citation>
    <scope>NUCLEOTIDE SEQUENCE [LARGE SCALE GENOMIC DNA]</scope>
    <source>
        <strain evidence="7">cv. B-3</strain>
    </source>
</reference>
<proteinExistence type="predicted"/>
<feature type="region of interest" description="Disordered" evidence="1">
    <location>
        <begin position="23"/>
        <end position="73"/>
    </location>
</feature>
<dbReference type="Gramene" id="A08p25970.2_BraZ1">
    <property type="protein sequence ID" value="A08p25970.2_BraZ1.CDS.1"/>
    <property type="gene ID" value="A08g25970.2_BraZ1"/>
</dbReference>
<dbReference type="Proteomes" id="UP000011750">
    <property type="component" value="Chromosome A08"/>
</dbReference>
<feature type="compositionally biased region" description="Basic and acidic residues" evidence="1">
    <location>
        <begin position="23"/>
        <end position="33"/>
    </location>
</feature>
<evidence type="ECO:0000313" key="7">
    <source>
        <dbReference type="Proteomes" id="UP000264353"/>
    </source>
</evidence>
<dbReference type="HOGENOM" id="CLU_203452_0_0_1"/>
<dbReference type="EnsemblPlants" id="Bra010669.1">
    <property type="protein sequence ID" value="Bra010669.1-P"/>
    <property type="gene ID" value="Bra010669"/>
</dbReference>
<feature type="compositionally biased region" description="Basic and acidic residues" evidence="1">
    <location>
        <begin position="60"/>
        <end position="73"/>
    </location>
</feature>
<name>A0A397YCB4_BRACM</name>
<evidence type="ECO:0000313" key="4">
    <source>
        <dbReference type="EMBL" id="VDD05940.1"/>
    </source>
</evidence>
<dbReference type="Proteomes" id="UP000264353">
    <property type="component" value="Chromosome A8"/>
</dbReference>
<dbReference type="SMR" id="A0A397YCB4"/>
<keyword evidence="6" id="KW-1185">Reference proteome</keyword>
<evidence type="ECO:0000313" key="3">
    <source>
        <dbReference type="EMBL" id="RID51099.1"/>
    </source>
</evidence>
<protein>
    <submittedName>
        <fullName evidence="3 5">Uncharacterized protein</fullName>
    </submittedName>
</protein>
<dbReference type="AlphaFoldDB" id="A0A397YCB4"/>
<dbReference type="OrthoDB" id="1101838at2759"/>
<evidence type="ECO:0000313" key="5">
    <source>
        <dbReference type="EnsemblPlants" id="Bra010669.1-P"/>
    </source>
</evidence>
<accession>A0A397YCB4</accession>
<dbReference type="EMBL" id="CM010635">
    <property type="protein sequence ID" value="RID51099.1"/>
    <property type="molecule type" value="Genomic_DNA"/>
</dbReference>
<dbReference type="EMBL" id="LR031575">
    <property type="protein sequence ID" value="VDD05940.1"/>
    <property type="molecule type" value="Genomic_DNA"/>
</dbReference>
<dbReference type="Proteomes" id="UP000694005">
    <property type="component" value="Chromosome A08"/>
</dbReference>
<dbReference type="Gramene" id="Bra010669.1">
    <property type="protein sequence ID" value="Bra010669.1-P"/>
    <property type="gene ID" value="Bra010669"/>
</dbReference>
<organism evidence="3 7">
    <name type="scientific">Brassica campestris</name>
    <name type="common">Field mustard</name>
    <dbReference type="NCBI Taxonomy" id="3711"/>
    <lineage>
        <taxon>Eukaryota</taxon>
        <taxon>Viridiplantae</taxon>
        <taxon>Streptophyta</taxon>
        <taxon>Embryophyta</taxon>
        <taxon>Tracheophyta</taxon>
        <taxon>Spermatophyta</taxon>
        <taxon>Magnoliopsida</taxon>
        <taxon>eudicotyledons</taxon>
        <taxon>Gunneridae</taxon>
        <taxon>Pentapetalae</taxon>
        <taxon>rosids</taxon>
        <taxon>malvids</taxon>
        <taxon>Brassicales</taxon>
        <taxon>Brassicaceae</taxon>
        <taxon>Brassiceae</taxon>
        <taxon>Brassica</taxon>
    </lineage>
</organism>
<evidence type="ECO:0000313" key="6">
    <source>
        <dbReference type="Proteomes" id="UP000011750"/>
    </source>
</evidence>
<accession>M4D2G9</accession>
<evidence type="ECO:0000313" key="2">
    <source>
        <dbReference type="EMBL" id="CAG7898931.1"/>
    </source>
</evidence>
<reference evidence="6" key="2">
    <citation type="journal article" date="2018" name="Hortic Res">
        <title>Improved Brassica rapa reference genome by single-molecule sequencing and chromosome conformation capture technologies.</title>
        <authorList>
            <person name="Zhang L."/>
            <person name="Cai X."/>
            <person name="Wu J."/>
            <person name="Liu M."/>
            <person name="Grob S."/>
            <person name="Cheng F."/>
            <person name="Liang J."/>
            <person name="Cai C."/>
            <person name="Liu Z."/>
            <person name="Liu B."/>
            <person name="Wang F."/>
            <person name="Li S."/>
            <person name="Liu F."/>
            <person name="Li X."/>
            <person name="Cheng L."/>
            <person name="Yang W."/>
            <person name="Li M.H."/>
            <person name="Grossniklaus U."/>
            <person name="Zheng H."/>
            <person name="Wang X."/>
        </authorList>
    </citation>
    <scope>NUCLEOTIDE SEQUENCE [LARGE SCALE GENOMIC DNA]</scope>
    <source>
        <strain evidence="6">cv. Chiifu-401-42</strain>
    </source>
</reference>
<reference evidence="6" key="1">
    <citation type="journal article" date="2011" name="Nat. Genet.">
        <title>The genome of the mesopolyploid crop species Brassica rapa.</title>
        <authorList>
            <consortium name="Brassica rapa Genome Sequencing Project Consortium"/>
            <person name="Wang X."/>
            <person name="Wang H."/>
            <person name="Wang J."/>
            <person name="Sun R."/>
            <person name="Wu J."/>
            <person name="Liu S."/>
            <person name="Bai Y."/>
            <person name="Mun J.H."/>
            <person name="Bancroft I."/>
            <person name="Cheng F."/>
            <person name="Huang S."/>
            <person name="Li X."/>
            <person name="Hua W."/>
            <person name="Wang J."/>
            <person name="Wang X."/>
            <person name="Freeling M."/>
            <person name="Pires J.C."/>
            <person name="Paterson A.H."/>
            <person name="Chalhoub B."/>
            <person name="Wang B."/>
            <person name="Hayward A."/>
            <person name="Sharpe A.G."/>
            <person name="Park B.S."/>
            <person name="Weisshaar B."/>
            <person name="Liu B."/>
            <person name="Li B."/>
            <person name="Liu B."/>
            <person name="Tong C."/>
            <person name="Song C."/>
            <person name="Duran C."/>
            <person name="Peng C."/>
            <person name="Geng C."/>
            <person name="Koh C."/>
            <person name="Lin C."/>
            <person name="Edwards D."/>
            <person name="Mu D."/>
            <person name="Shen D."/>
            <person name="Soumpourou E."/>
            <person name="Li F."/>
            <person name="Fraser F."/>
            <person name="Conant G."/>
            <person name="Lassalle G."/>
            <person name="King G.J."/>
            <person name="Bonnema G."/>
            <person name="Tang H."/>
            <person name="Wang H."/>
            <person name="Belcram H."/>
            <person name="Zhou H."/>
            <person name="Hirakawa H."/>
            <person name="Abe H."/>
            <person name="Guo H."/>
            <person name="Wang H."/>
            <person name="Jin H."/>
            <person name="Parkin I.A."/>
            <person name="Batley J."/>
            <person name="Kim J.S."/>
            <person name="Just J."/>
            <person name="Li J."/>
            <person name="Xu J."/>
            <person name="Deng J."/>
            <person name="Kim J.A."/>
            <person name="Li J."/>
            <person name="Yu J."/>
            <person name="Meng J."/>
            <person name="Wang J."/>
            <person name="Min J."/>
            <person name="Poulain J."/>
            <person name="Wang J."/>
            <person name="Hatakeyama K."/>
            <person name="Wu K."/>
            <person name="Wang L."/>
            <person name="Fang L."/>
            <person name="Trick M."/>
            <person name="Links M.G."/>
            <person name="Zhao M."/>
            <person name="Jin M."/>
            <person name="Ramchiary N."/>
            <person name="Drou N."/>
            <person name="Berkman P.J."/>
            <person name="Cai Q."/>
            <person name="Huang Q."/>
            <person name="Li R."/>
            <person name="Tabata S."/>
            <person name="Cheng S."/>
            <person name="Zhang S."/>
            <person name="Zhang S."/>
            <person name="Huang S."/>
            <person name="Sato S."/>
            <person name="Sun S."/>
            <person name="Kwon S.J."/>
            <person name="Choi S.R."/>
            <person name="Lee T.H."/>
            <person name="Fan W."/>
            <person name="Zhao X."/>
            <person name="Tan X."/>
            <person name="Xu X."/>
            <person name="Wang Y."/>
            <person name="Qiu Y."/>
            <person name="Yin Y."/>
            <person name="Li Y."/>
            <person name="Du Y."/>
            <person name="Liao Y."/>
            <person name="Lim Y."/>
            <person name="Narusaka Y."/>
            <person name="Wang Y."/>
            <person name="Wang Z."/>
            <person name="Li Z."/>
            <person name="Wang Z."/>
            <person name="Xiong Z."/>
            <person name="Zhang Z."/>
        </authorList>
    </citation>
    <scope>NUCLEOTIDE SEQUENCE [LARGE SCALE GENOMIC DNA]</scope>
    <source>
        <strain evidence="6">cv. Chiifu-401-42</strain>
    </source>
</reference>
<reference evidence="4" key="4">
    <citation type="submission" date="2018-11" db="EMBL/GenBank/DDBJ databases">
        <authorList>
            <consortium name="Genoscope - CEA"/>
            <person name="William W."/>
        </authorList>
    </citation>
    <scope>NUCLEOTIDE SEQUENCE</scope>
</reference>
<dbReference type="STRING" id="51351.M4D2G9"/>
<dbReference type="OMA" id="YAHLQVM"/>
<sequence>MSSIGASYAPLYLMQKQLKEQKKIKREKERADKAQSLAVGETSLDTGRKSNRIYPSRSSYSEHVERPNHKSEI</sequence>
<gene>
    <name evidence="4" type="ORF">BRAA08T34300Z</name>
    <name evidence="2" type="ORF">BRAPAZ1V2_A08P25970.2</name>
    <name evidence="3" type="ORF">BRARA_H01788</name>
</gene>